<dbReference type="SUPFAM" id="SSF46689">
    <property type="entry name" value="Homeodomain-like"/>
    <property type="match status" value="1"/>
</dbReference>
<evidence type="ECO:0000256" key="2">
    <source>
        <dbReference type="ARBA" id="ARBA00023125"/>
    </source>
</evidence>
<protein>
    <recommendedName>
        <fullName evidence="5">HTH tetR-type domain-containing protein</fullName>
    </recommendedName>
</protein>
<proteinExistence type="predicted"/>
<dbReference type="InterPro" id="IPR001647">
    <property type="entry name" value="HTH_TetR"/>
</dbReference>
<organism evidence="6 7">
    <name type="scientific">Microbacterium soli</name>
    <dbReference type="NCBI Taxonomy" id="446075"/>
    <lineage>
        <taxon>Bacteria</taxon>
        <taxon>Bacillati</taxon>
        <taxon>Actinomycetota</taxon>
        <taxon>Actinomycetes</taxon>
        <taxon>Micrococcales</taxon>
        <taxon>Microbacteriaceae</taxon>
        <taxon>Microbacterium</taxon>
    </lineage>
</organism>
<dbReference type="Pfam" id="PF00440">
    <property type="entry name" value="TetR_N"/>
    <property type="match status" value="1"/>
</dbReference>
<dbReference type="PANTHER" id="PTHR30055:SF234">
    <property type="entry name" value="HTH-TYPE TRANSCRIPTIONAL REGULATOR BETI"/>
    <property type="match status" value="1"/>
</dbReference>
<feature type="DNA-binding region" description="H-T-H motif" evidence="4">
    <location>
        <begin position="7"/>
        <end position="26"/>
    </location>
</feature>
<feature type="domain" description="HTH tetR-type" evidence="5">
    <location>
        <begin position="1"/>
        <end position="44"/>
    </location>
</feature>
<dbReference type="SUPFAM" id="SSF48498">
    <property type="entry name" value="Tetracyclin repressor-like, C-terminal domain"/>
    <property type="match status" value="1"/>
</dbReference>
<dbReference type="Pfam" id="PF21597">
    <property type="entry name" value="TetR_C_43"/>
    <property type="match status" value="1"/>
</dbReference>
<dbReference type="InterPro" id="IPR036271">
    <property type="entry name" value="Tet_transcr_reg_TetR-rel_C_sf"/>
</dbReference>
<evidence type="ECO:0000256" key="4">
    <source>
        <dbReference type="PROSITE-ProRule" id="PRU00335"/>
    </source>
</evidence>
<accession>A0ABP7NGB4</accession>
<sequence>MPLVDLRLNDLARDAGVGVGTVYRHFPTVTALLEALHREPLEQLVESARRAAQSDDPASAFTDLIRAGTSAQLAHEGLQAVLTAPDASEEVSALREELHRCAAQALDAAIAHGQVRDELTVSSVLRLVCGIEHAVRLGDGEDRELLQDVLISGLLAPRP</sequence>
<keyword evidence="7" id="KW-1185">Reference proteome</keyword>
<dbReference type="InterPro" id="IPR050109">
    <property type="entry name" value="HTH-type_TetR-like_transc_reg"/>
</dbReference>
<dbReference type="InterPro" id="IPR049445">
    <property type="entry name" value="TetR_SbtR-like_C"/>
</dbReference>
<evidence type="ECO:0000256" key="3">
    <source>
        <dbReference type="ARBA" id="ARBA00023163"/>
    </source>
</evidence>
<comment type="caution">
    <text evidence="6">The sequence shown here is derived from an EMBL/GenBank/DDBJ whole genome shotgun (WGS) entry which is preliminary data.</text>
</comment>
<reference evidence="7" key="1">
    <citation type="journal article" date="2019" name="Int. J. Syst. Evol. Microbiol.">
        <title>The Global Catalogue of Microorganisms (GCM) 10K type strain sequencing project: providing services to taxonomists for standard genome sequencing and annotation.</title>
        <authorList>
            <consortium name="The Broad Institute Genomics Platform"/>
            <consortium name="The Broad Institute Genome Sequencing Center for Infectious Disease"/>
            <person name="Wu L."/>
            <person name="Ma J."/>
        </authorList>
    </citation>
    <scope>NUCLEOTIDE SEQUENCE [LARGE SCALE GENOMIC DNA]</scope>
    <source>
        <strain evidence="7">JCM 17024</strain>
    </source>
</reference>
<dbReference type="InterPro" id="IPR009057">
    <property type="entry name" value="Homeodomain-like_sf"/>
</dbReference>
<dbReference type="Gene3D" id="1.10.357.10">
    <property type="entry name" value="Tetracycline Repressor, domain 2"/>
    <property type="match status" value="1"/>
</dbReference>
<dbReference type="PANTHER" id="PTHR30055">
    <property type="entry name" value="HTH-TYPE TRANSCRIPTIONAL REGULATOR RUTR"/>
    <property type="match status" value="1"/>
</dbReference>
<evidence type="ECO:0000313" key="6">
    <source>
        <dbReference type="EMBL" id="GAA3945998.1"/>
    </source>
</evidence>
<dbReference type="EMBL" id="BAABCP010000002">
    <property type="protein sequence ID" value="GAA3945998.1"/>
    <property type="molecule type" value="Genomic_DNA"/>
</dbReference>
<dbReference type="Proteomes" id="UP001501591">
    <property type="component" value="Unassembled WGS sequence"/>
</dbReference>
<keyword evidence="3" id="KW-0804">Transcription</keyword>
<dbReference type="PROSITE" id="PS50977">
    <property type="entry name" value="HTH_TETR_2"/>
    <property type="match status" value="1"/>
</dbReference>
<keyword evidence="1" id="KW-0805">Transcription regulation</keyword>
<name>A0ABP7NGB4_9MICO</name>
<gene>
    <name evidence="6" type="ORF">GCM10022383_24760</name>
</gene>
<evidence type="ECO:0000313" key="7">
    <source>
        <dbReference type="Proteomes" id="UP001501591"/>
    </source>
</evidence>
<evidence type="ECO:0000256" key="1">
    <source>
        <dbReference type="ARBA" id="ARBA00023015"/>
    </source>
</evidence>
<evidence type="ECO:0000259" key="5">
    <source>
        <dbReference type="PROSITE" id="PS50977"/>
    </source>
</evidence>
<keyword evidence="2 4" id="KW-0238">DNA-binding</keyword>